<reference evidence="4 5" key="1">
    <citation type="submission" date="2018-02" db="EMBL/GenBank/DDBJ databases">
        <title>Genomic Encyclopedia of Archaeal and Bacterial Type Strains, Phase II (KMG-II): from individual species to whole genera.</title>
        <authorList>
            <person name="Goeker M."/>
        </authorList>
    </citation>
    <scope>NUCLEOTIDE SEQUENCE [LARGE SCALE GENOMIC DNA]</scope>
    <source>
        <strain evidence="4 5">DSM 22857</strain>
    </source>
</reference>
<evidence type="ECO:0000313" key="4">
    <source>
        <dbReference type="EMBL" id="PPK94534.1"/>
    </source>
</evidence>
<evidence type="ECO:0000256" key="3">
    <source>
        <dbReference type="SAM" id="SignalP"/>
    </source>
</evidence>
<sequence>MTGLVVLAGLLMASPSLFAALTGTGDVDTALLHLALALLVAAVGGRLVRNIFLGYAEPAAGAGGSGDALRKAGRRRSDAIDPTA</sequence>
<feature type="transmembrane region" description="Helical" evidence="2">
    <location>
        <begin position="29"/>
        <end position="48"/>
    </location>
</feature>
<evidence type="ECO:0000256" key="2">
    <source>
        <dbReference type="SAM" id="Phobius"/>
    </source>
</evidence>
<feature type="chain" id="PRO_5015412519" evidence="3">
    <location>
        <begin position="20"/>
        <end position="84"/>
    </location>
</feature>
<dbReference type="AlphaFoldDB" id="A0A2S6IJX8"/>
<proteinExistence type="predicted"/>
<feature type="compositionally biased region" description="Basic and acidic residues" evidence="1">
    <location>
        <begin position="75"/>
        <end position="84"/>
    </location>
</feature>
<keyword evidence="2" id="KW-1133">Transmembrane helix</keyword>
<gene>
    <name evidence="4" type="ORF">CLV92_10736</name>
</gene>
<name>A0A2S6IJX8_9ACTN</name>
<protein>
    <submittedName>
        <fullName evidence="4">Uncharacterized protein</fullName>
    </submittedName>
</protein>
<evidence type="ECO:0000313" key="5">
    <source>
        <dbReference type="Proteomes" id="UP000239485"/>
    </source>
</evidence>
<accession>A0A2S6IJX8</accession>
<dbReference type="EMBL" id="PTJD01000007">
    <property type="protein sequence ID" value="PPK94534.1"/>
    <property type="molecule type" value="Genomic_DNA"/>
</dbReference>
<keyword evidence="2" id="KW-0812">Transmembrane</keyword>
<keyword evidence="5" id="KW-1185">Reference proteome</keyword>
<dbReference type="RefSeq" id="WP_104432865.1">
    <property type="nucleotide sequence ID" value="NZ_PTJD01000007.1"/>
</dbReference>
<evidence type="ECO:0000256" key="1">
    <source>
        <dbReference type="SAM" id="MobiDB-lite"/>
    </source>
</evidence>
<comment type="caution">
    <text evidence="4">The sequence shown here is derived from an EMBL/GenBank/DDBJ whole genome shotgun (WGS) entry which is preliminary data.</text>
</comment>
<keyword evidence="3" id="KW-0732">Signal</keyword>
<dbReference type="Proteomes" id="UP000239485">
    <property type="component" value="Unassembled WGS sequence"/>
</dbReference>
<feature type="signal peptide" evidence="3">
    <location>
        <begin position="1"/>
        <end position="19"/>
    </location>
</feature>
<organism evidence="4 5">
    <name type="scientific">Kineococcus xinjiangensis</name>
    <dbReference type="NCBI Taxonomy" id="512762"/>
    <lineage>
        <taxon>Bacteria</taxon>
        <taxon>Bacillati</taxon>
        <taxon>Actinomycetota</taxon>
        <taxon>Actinomycetes</taxon>
        <taxon>Kineosporiales</taxon>
        <taxon>Kineosporiaceae</taxon>
        <taxon>Kineococcus</taxon>
    </lineage>
</organism>
<feature type="region of interest" description="Disordered" evidence="1">
    <location>
        <begin position="57"/>
        <end position="84"/>
    </location>
</feature>
<keyword evidence="2" id="KW-0472">Membrane</keyword>